<reference evidence="1 2" key="3">
    <citation type="submission" date="2023-06" db="EMBL/GenBank/DDBJ databases">
        <authorList>
            <person name="Zeman M."/>
            <person name="Kubasova T."/>
            <person name="Jahodarova E."/>
            <person name="Nykrynova M."/>
            <person name="Rychlik I."/>
        </authorList>
    </citation>
    <scope>NUCLEOTIDE SEQUENCE [LARGE SCALE GENOMIC DNA]</scope>
    <source>
        <strain evidence="1 2">153_Feed</strain>
    </source>
</reference>
<dbReference type="Proteomes" id="UP001529256">
    <property type="component" value="Unassembled WGS sequence"/>
</dbReference>
<name>A0ABT7V2N4_9ACTN</name>
<evidence type="ECO:0000313" key="2">
    <source>
        <dbReference type="Proteomes" id="UP001529256"/>
    </source>
</evidence>
<sequence length="186" mass="19808">MASERDVRRRAYLDKAAAELDALTKRGVVMGGNALSSVLLVKGELSDAEKNGDAPFSGADGTALRASLDRLGYAPEDWEWALGVTADGTPLEASLFRLAICTLDPATLVCCDDVAANLVREAYADELSSLDRLEEAMLLPGEVAHVLGVRVLNLGGFAAALASGDAYEKQVMWARLKRMPPLGEPF</sequence>
<reference evidence="2" key="2">
    <citation type="submission" date="2023-06" db="EMBL/GenBank/DDBJ databases">
        <title>Identification and characterization of horizontal gene transfer across gut microbiota members of farm animals based on homology search.</title>
        <authorList>
            <person name="Zeman M."/>
            <person name="Kubasova T."/>
            <person name="Jahodarova E."/>
            <person name="Nykrynova M."/>
            <person name="Rychlik I."/>
        </authorList>
    </citation>
    <scope>NUCLEOTIDE SEQUENCE [LARGE SCALE GENOMIC DNA]</scope>
    <source>
        <strain evidence="2">153_Feed</strain>
    </source>
</reference>
<protein>
    <submittedName>
        <fullName evidence="1">Uncharacterized protein</fullName>
    </submittedName>
</protein>
<reference evidence="1 2" key="1">
    <citation type="submission" date="2023-06" db="EMBL/GenBank/DDBJ databases">
        <title>Identification and characterization of horizontal gene transfer across gut microbiota members of farm animals based on homology search.</title>
        <authorList>
            <person name="Schwarzerova J."/>
            <person name="Nykrynova M."/>
            <person name="Jureckova K."/>
            <person name="Cejkova D."/>
            <person name="Rychlik I."/>
        </authorList>
    </citation>
    <scope>NUCLEOTIDE SEQUENCE [LARGE SCALE GENOMIC DNA]</scope>
    <source>
        <strain evidence="1 2">153_Feed</strain>
    </source>
</reference>
<accession>A0ABT7V2N4</accession>
<dbReference type="RefSeq" id="WP_289510960.1">
    <property type="nucleotide sequence ID" value="NZ_JAUDEA010000004.1"/>
</dbReference>
<organism evidence="1 2">
    <name type="scientific">Thermophilibacter provencensis</name>
    <dbReference type="NCBI Taxonomy" id="1852386"/>
    <lineage>
        <taxon>Bacteria</taxon>
        <taxon>Bacillati</taxon>
        <taxon>Actinomycetota</taxon>
        <taxon>Coriobacteriia</taxon>
        <taxon>Coriobacteriales</taxon>
        <taxon>Atopobiaceae</taxon>
        <taxon>Thermophilibacter</taxon>
    </lineage>
</organism>
<proteinExistence type="predicted"/>
<evidence type="ECO:0000313" key="1">
    <source>
        <dbReference type="EMBL" id="MDM8270867.1"/>
    </source>
</evidence>
<dbReference type="EMBL" id="JAUDEA010000004">
    <property type="protein sequence ID" value="MDM8270867.1"/>
    <property type="molecule type" value="Genomic_DNA"/>
</dbReference>
<comment type="caution">
    <text evidence="1">The sequence shown here is derived from an EMBL/GenBank/DDBJ whole genome shotgun (WGS) entry which is preliminary data.</text>
</comment>
<gene>
    <name evidence="1" type="ORF">QUW25_04160</name>
</gene>
<keyword evidence="2" id="KW-1185">Reference proteome</keyword>